<name>X1QQD8_9ZZZZ</name>
<dbReference type="AlphaFoldDB" id="X1QQD8"/>
<proteinExistence type="predicted"/>
<evidence type="ECO:0000313" key="1">
    <source>
        <dbReference type="EMBL" id="GAI70448.1"/>
    </source>
</evidence>
<organism evidence="1">
    <name type="scientific">marine sediment metagenome</name>
    <dbReference type="NCBI Taxonomy" id="412755"/>
    <lineage>
        <taxon>unclassified sequences</taxon>
        <taxon>metagenomes</taxon>
        <taxon>ecological metagenomes</taxon>
    </lineage>
</organism>
<feature type="non-terminal residue" evidence="1">
    <location>
        <position position="1"/>
    </location>
</feature>
<accession>X1QQD8</accession>
<reference evidence="1" key="1">
    <citation type="journal article" date="2014" name="Front. Microbiol.">
        <title>High frequency of phylogenetically diverse reductive dehalogenase-homologous genes in deep subseafloor sedimentary metagenomes.</title>
        <authorList>
            <person name="Kawai M."/>
            <person name="Futagami T."/>
            <person name="Toyoda A."/>
            <person name="Takaki Y."/>
            <person name="Nishi S."/>
            <person name="Hori S."/>
            <person name="Arai W."/>
            <person name="Tsubouchi T."/>
            <person name="Morono Y."/>
            <person name="Uchiyama I."/>
            <person name="Ito T."/>
            <person name="Fujiyama A."/>
            <person name="Inagaki F."/>
            <person name="Takami H."/>
        </authorList>
    </citation>
    <scope>NUCLEOTIDE SEQUENCE</scope>
    <source>
        <strain evidence="1">Expedition CK06-06</strain>
    </source>
</reference>
<protein>
    <submittedName>
        <fullName evidence="1">Uncharacterized protein</fullName>
    </submittedName>
</protein>
<dbReference type="EMBL" id="BARV01045618">
    <property type="protein sequence ID" value="GAI70448.1"/>
    <property type="molecule type" value="Genomic_DNA"/>
</dbReference>
<sequence length="41" mass="4610">NSYIITLSHSYYLTWIEAVVIVINQGHFGTTQSDVKGRLGK</sequence>
<gene>
    <name evidence="1" type="ORF">S06H3_66701</name>
</gene>
<comment type="caution">
    <text evidence="1">The sequence shown here is derived from an EMBL/GenBank/DDBJ whole genome shotgun (WGS) entry which is preliminary data.</text>
</comment>